<dbReference type="SMART" id="SM00345">
    <property type="entry name" value="HTH_GNTR"/>
    <property type="match status" value="1"/>
</dbReference>
<dbReference type="Gene3D" id="1.20.120.530">
    <property type="entry name" value="GntR ligand-binding domain-like"/>
    <property type="match status" value="1"/>
</dbReference>
<dbReference type="InterPro" id="IPR011711">
    <property type="entry name" value="GntR_C"/>
</dbReference>
<evidence type="ECO:0000313" key="5">
    <source>
        <dbReference type="EMBL" id="RNL55939.1"/>
    </source>
</evidence>
<dbReference type="EMBL" id="RBED01000090">
    <property type="protein sequence ID" value="RNL55939.1"/>
    <property type="molecule type" value="Genomic_DNA"/>
</dbReference>
<dbReference type="CDD" id="cd07377">
    <property type="entry name" value="WHTH_GntR"/>
    <property type="match status" value="1"/>
</dbReference>
<dbReference type="InterPro" id="IPR000524">
    <property type="entry name" value="Tscrpt_reg_HTH_GntR"/>
</dbReference>
<organism evidence="5 6">
    <name type="scientific">Arthrobacter oryzae</name>
    <dbReference type="NCBI Taxonomy" id="409290"/>
    <lineage>
        <taxon>Bacteria</taxon>
        <taxon>Bacillati</taxon>
        <taxon>Actinomycetota</taxon>
        <taxon>Actinomycetes</taxon>
        <taxon>Micrococcales</taxon>
        <taxon>Micrococcaceae</taxon>
        <taxon>Arthrobacter</taxon>
    </lineage>
</organism>
<evidence type="ECO:0000259" key="4">
    <source>
        <dbReference type="PROSITE" id="PS50949"/>
    </source>
</evidence>
<dbReference type="OrthoDB" id="9816161at2"/>
<proteinExistence type="predicted"/>
<dbReference type="InterPro" id="IPR036390">
    <property type="entry name" value="WH_DNA-bd_sf"/>
</dbReference>
<dbReference type="PRINTS" id="PR00035">
    <property type="entry name" value="HTHGNTR"/>
</dbReference>
<keyword evidence="3" id="KW-0804">Transcription</keyword>
<keyword evidence="6" id="KW-1185">Reference proteome</keyword>
<dbReference type="RefSeq" id="WP_123255185.1">
    <property type="nucleotide sequence ID" value="NZ_RBED01000090.1"/>
</dbReference>
<dbReference type="InterPro" id="IPR008920">
    <property type="entry name" value="TF_FadR/GntR_C"/>
</dbReference>
<dbReference type="SUPFAM" id="SSF46785">
    <property type="entry name" value="Winged helix' DNA-binding domain"/>
    <property type="match status" value="1"/>
</dbReference>
<accession>A0A3N0C2G2</accession>
<feature type="domain" description="HTH gntR-type" evidence="4">
    <location>
        <begin position="12"/>
        <end position="79"/>
    </location>
</feature>
<evidence type="ECO:0000256" key="3">
    <source>
        <dbReference type="ARBA" id="ARBA00023163"/>
    </source>
</evidence>
<dbReference type="Pfam" id="PF00392">
    <property type="entry name" value="GntR"/>
    <property type="match status" value="1"/>
</dbReference>
<dbReference type="InterPro" id="IPR036388">
    <property type="entry name" value="WH-like_DNA-bd_sf"/>
</dbReference>
<dbReference type="GO" id="GO:0003677">
    <property type="term" value="F:DNA binding"/>
    <property type="evidence" value="ECO:0007669"/>
    <property type="project" value="UniProtKB-KW"/>
</dbReference>
<evidence type="ECO:0000313" key="6">
    <source>
        <dbReference type="Proteomes" id="UP000273807"/>
    </source>
</evidence>
<protein>
    <submittedName>
        <fullName evidence="5">GntR family transcriptional regulator</fullName>
    </submittedName>
</protein>
<keyword evidence="1" id="KW-0805">Transcription regulation</keyword>
<dbReference type="AlphaFoldDB" id="A0A3N0C2G2"/>
<gene>
    <name evidence="5" type="ORF">D7003_09325</name>
</gene>
<dbReference type="SUPFAM" id="SSF48008">
    <property type="entry name" value="GntR ligand-binding domain-like"/>
    <property type="match status" value="1"/>
</dbReference>
<dbReference type="PANTHER" id="PTHR43537">
    <property type="entry name" value="TRANSCRIPTIONAL REGULATOR, GNTR FAMILY"/>
    <property type="match status" value="1"/>
</dbReference>
<dbReference type="Gene3D" id="1.10.10.10">
    <property type="entry name" value="Winged helix-like DNA-binding domain superfamily/Winged helix DNA-binding domain"/>
    <property type="match status" value="1"/>
</dbReference>
<dbReference type="Proteomes" id="UP000273807">
    <property type="component" value="Unassembled WGS sequence"/>
</dbReference>
<reference evidence="5 6" key="1">
    <citation type="submission" date="2018-10" db="EMBL/GenBank/DDBJ databases">
        <title>Genome sequencing of Arthrobacter oryzae TNB02.</title>
        <authorList>
            <person name="Cho Y.-J."/>
            <person name="Cho A."/>
            <person name="Kim O.-S."/>
        </authorList>
    </citation>
    <scope>NUCLEOTIDE SEQUENCE [LARGE SCALE GENOMIC DNA]</scope>
    <source>
        <strain evidence="5 6">TNB02</strain>
    </source>
</reference>
<evidence type="ECO:0000256" key="1">
    <source>
        <dbReference type="ARBA" id="ARBA00023015"/>
    </source>
</evidence>
<dbReference type="GO" id="GO:0003700">
    <property type="term" value="F:DNA-binding transcription factor activity"/>
    <property type="evidence" value="ECO:0007669"/>
    <property type="project" value="InterPro"/>
</dbReference>
<keyword evidence="2" id="KW-0238">DNA-binding</keyword>
<dbReference type="SMART" id="SM00895">
    <property type="entry name" value="FCD"/>
    <property type="match status" value="1"/>
</dbReference>
<comment type="caution">
    <text evidence="5">The sequence shown here is derived from an EMBL/GenBank/DDBJ whole genome shotgun (WGS) entry which is preliminary data.</text>
</comment>
<sequence>MKKGVLDPVVQESTPAIIARKIRDAIARGDFTPGVQLAEAELAKELGVSRGPLREAMQRLTQEGLLVSHRNRGLFVVSMDQDDFRDIYLARSAVEAAAITQVTRTDPEGNAAKLMEAVREMENAAATPDGEAITEADMRFHALLVQLSGSPRLKKMHDTLLTETQMCLNALKSTYETADNRIAEHRGIAEAISRGDADLAEKLMSEHMDDALMRLIP</sequence>
<dbReference type="Pfam" id="PF07729">
    <property type="entry name" value="FCD"/>
    <property type="match status" value="1"/>
</dbReference>
<dbReference type="PANTHER" id="PTHR43537:SF45">
    <property type="entry name" value="GNTR FAMILY REGULATORY PROTEIN"/>
    <property type="match status" value="1"/>
</dbReference>
<name>A0A3N0C2G2_9MICC</name>
<evidence type="ECO:0000256" key="2">
    <source>
        <dbReference type="ARBA" id="ARBA00023125"/>
    </source>
</evidence>
<dbReference type="PROSITE" id="PS50949">
    <property type="entry name" value="HTH_GNTR"/>
    <property type="match status" value="1"/>
</dbReference>